<dbReference type="AlphaFoldDB" id="F8JUJ3"/>
<dbReference type="SMART" id="SM01022">
    <property type="entry name" value="ASCH"/>
    <property type="match status" value="1"/>
</dbReference>
<dbReference type="KEGG" id="sct:SCAT_3248"/>
<name>F8JUJ3_STREN</name>
<protein>
    <recommendedName>
        <fullName evidence="1">ASCH domain-containing protein</fullName>
    </recommendedName>
</protein>
<dbReference type="EMBL" id="CP003219">
    <property type="protein sequence ID" value="AEW95615.1"/>
    <property type="molecule type" value="Genomic_DNA"/>
</dbReference>
<dbReference type="Pfam" id="PF04266">
    <property type="entry name" value="ASCH"/>
    <property type="match status" value="1"/>
</dbReference>
<dbReference type="PATRIC" id="fig|1003195.11.peg.4725"/>
<gene>
    <name evidence="2" type="ordered locus">SCATT_32440</name>
</gene>
<feature type="domain" description="ASCH" evidence="1">
    <location>
        <begin position="6"/>
        <end position="110"/>
    </location>
</feature>
<accession>G8X2M4</accession>
<organism evidence="2 3">
    <name type="scientific">Streptantibioticus cattleyicolor (strain ATCC 35852 / DSM 46488 / JCM 4925 / NBRC 14057 / NRRL 8057)</name>
    <name type="common">Streptomyces cattleya</name>
    <dbReference type="NCBI Taxonomy" id="1003195"/>
    <lineage>
        <taxon>Bacteria</taxon>
        <taxon>Bacillati</taxon>
        <taxon>Actinomycetota</taxon>
        <taxon>Actinomycetes</taxon>
        <taxon>Kitasatosporales</taxon>
        <taxon>Streptomycetaceae</taxon>
        <taxon>Streptantibioticus</taxon>
    </lineage>
</organism>
<evidence type="ECO:0000259" key="1">
    <source>
        <dbReference type="SMART" id="SM01022"/>
    </source>
</evidence>
<sequence>MTERRINIRKPYFDLIKNGVKTVEVRVGYPGMRKIAAGQVLVFRSGDESCRTEVVKVVEYPSFEAMADAEDIAAIGGDMGRGELLAACRDIYPPEKEALGVLAIHLRRPTT</sequence>
<dbReference type="STRING" id="1003195.SCATT_32440"/>
<evidence type="ECO:0000313" key="3">
    <source>
        <dbReference type="Proteomes" id="UP000007842"/>
    </source>
</evidence>
<dbReference type="InterPro" id="IPR015947">
    <property type="entry name" value="PUA-like_sf"/>
</dbReference>
<dbReference type="eggNOG" id="COG4043">
    <property type="taxonomic scope" value="Bacteria"/>
</dbReference>
<dbReference type="RefSeq" id="WP_014143980.1">
    <property type="nucleotide sequence ID" value="NC_016111.1"/>
</dbReference>
<dbReference type="Proteomes" id="UP000007842">
    <property type="component" value="Chromosome"/>
</dbReference>
<dbReference type="Gene3D" id="2.30.130.30">
    <property type="entry name" value="Hypothetical protein"/>
    <property type="match status" value="1"/>
</dbReference>
<keyword evidence="3" id="KW-1185">Reference proteome</keyword>
<reference evidence="3" key="1">
    <citation type="submission" date="2011-12" db="EMBL/GenBank/DDBJ databases">
        <title>Complete genome sequence of Streptomyces cattleya strain DSM 46488.</title>
        <authorList>
            <person name="Ou H.-Y."/>
            <person name="Li P."/>
            <person name="Zhao C."/>
            <person name="O'Hagan D."/>
            <person name="Deng Z."/>
        </authorList>
    </citation>
    <scope>NUCLEOTIDE SEQUENCE [LARGE SCALE GENOMIC DNA]</scope>
    <source>
        <strain evidence="3">ATCC 35852 / DSM 46488 / JCM 4925 / NBRC 14057 / NRRL 8057</strain>
    </source>
</reference>
<accession>F8JUJ3</accession>
<dbReference type="OrthoDB" id="9764897at2"/>
<evidence type="ECO:0000313" key="2">
    <source>
        <dbReference type="EMBL" id="AEW95615.1"/>
    </source>
</evidence>
<dbReference type="HOGENOM" id="CLU_139906_0_1_11"/>
<dbReference type="SUPFAM" id="SSF88697">
    <property type="entry name" value="PUA domain-like"/>
    <property type="match status" value="1"/>
</dbReference>
<dbReference type="InterPro" id="IPR007374">
    <property type="entry name" value="ASCH_domain"/>
</dbReference>
<proteinExistence type="predicted"/>
<dbReference type="KEGG" id="scy:SCATT_32440"/>